<dbReference type="STRING" id="1027249.SAMN05216179_3444"/>
<keyword evidence="4" id="KW-1185">Reference proteome</keyword>
<protein>
    <submittedName>
        <fullName evidence="3">Two-component signal transduction system YycFG, regulatory protein YycI</fullName>
    </submittedName>
</protein>
<organism evidence="3 4">
    <name type="scientific">Gracilibacillus kekensis</name>
    <dbReference type="NCBI Taxonomy" id="1027249"/>
    <lineage>
        <taxon>Bacteria</taxon>
        <taxon>Bacillati</taxon>
        <taxon>Bacillota</taxon>
        <taxon>Bacilli</taxon>
        <taxon>Bacillales</taxon>
        <taxon>Bacillaceae</taxon>
        <taxon>Gracilibacillus</taxon>
    </lineage>
</organism>
<dbReference type="RefSeq" id="WP_073203057.1">
    <property type="nucleotide sequence ID" value="NZ_FRCZ01000008.1"/>
</dbReference>
<dbReference type="AlphaFoldDB" id="A0A1M7QQ67"/>
<dbReference type="Pfam" id="PF09648">
    <property type="entry name" value="YycI"/>
    <property type="match status" value="1"/>
</dbReference>
<dbReference type="GO" id="GO:0016020">
    <property type="term" value="C:membrane"/>
    <property type="evidence" value="ECO:0007669"/>
    <property type="project" value="InterPro"/>
</dbReference>
<keyword evidence="1" id="KW-1133">Transmembrane helix</keyword>
<evidence type="ECO:0000313" key="3">
    <source>
        <dbReference type="EMBL" id="SHN33597.1"/>
    </source>
</evidence>
<sequence>MQWGQIKTLFILCFLILNIFLLHHFINNPTRELEYTEDMPREENVRNNVSGLDNIPEETPEKESMLHAQRMEFTEEDVTEIIGLPNQNNVIIDDHLIVSQLESPLAINVEEDTETLSEHVWNLDKYEYFGKDEQTNTHIFFQKIDRPIYFNLSGVLLIQENQQNEVIYYVQTILEKAEEQTEQEEEINKPFDALTGLYFSDGNIVSGDEITKKVALGYHNLLPLPNGVQVLAPTWEFEVNEEEFFYVNAVESHYTMREKHAFIVEMKEQIEEYFGEGNSSAVIAPEDWEEGDLDRLLEQLLENIEQTNGVE</sequence>
<feature type="domain" description="Regulatory protein YycH-like" evidence="2">
    <location>
        <begin position="47"/>
        <end position="250"/>
    </location>
</feature>
<evidence type="ECO:0000259" key="2">
    <source>
        <dbReference type="Pfam" id="PF09648"/>
    </source>
</evidence>
<dbReference type="EMBL" id="FRCZ01000008">
    <property type="protein sequence ID" value="SHN33597.1"/>
    <property type="molecule type" value="Genomic_DNA"/>
</dbReference>
<gene>
    <name evidence="3" type="ORF">SAMN05216179_3444</name>
</gene>
<accession>A0A1M7QQ67</accession>
<dbReference type="Proteomes" id="UP000184184">
    <property type="component" value="Unassembled WGS sequence"/>
</dbReference>
<evidence type="ECO:0000313" key="4">
    <source>
        <dbReference type="Proteomes" id="UP000184184"/>
    </source>
</evidence>
<proteinExistence type="predicted"/>
<dbReference type="Gene3D" id="2.40.128.690">
    <property type="entry name" value="YycH protein, domain 3-like"/>
    <property type="match status" value="1"/>
</dbReference>
<dbReference type="OrthoDB" id="2388036at2"/>
<keyword evidence="1" id="KW-0812">Transmembrane</keyword>
<feature type="transmembrane region" description="Helical" evidence="1">
    <location>
        <begin position="9"/>
        <end position="26"/>
    </location>
</feature>
<name>A0A1M7QQ67_9BACI</name>
<reference evidence="3 4" key="1">
    <citation type="submission" date="2016-11" db="EMBL/GenBank/DDBJ databases">
        <authorList>
            <person name="Jaros S."/>
            <person name="Januszkiewicz K."/>
            <person name="Wedrychowicz H."/>
        </authorList>
    </citation>
    <scope>NUCLEOTIDE SEQUENCE [LARGE SCALE GENOMIC DNA]</scope>
    <source>
        <strain evidence="3 4">CGMCC 1.10681</strain>
    </source>
</reference>
<keyword evidence="1" id="KW-0472">Membrane</keyword>
<dbReference type="InterPro" id="IPR018604">
    <property type="entry name" value="YycI-like"/>
</dbReference>
<evidence type="ECO:0000256" key="1">
    <source>
        <dbReference type="SAM" id="Phobius"/>
    </source>
</evidence>